<dbReference type="AlphaFoldDB" id="A0A7T7MAI3"/>
<name>A0A7T7MAI3_9ACTO</name>
<keyword evidence="1" id="KW-0812">Transmembrane</keyword>
<sequence length="70" mass="6983">MNTFLGYGMRVGGAITVISLTAPGAVVTLNSFGRAGDHAKVIVKGLAMVVAGAVLITSATCLGRLLIPGI</sequence>
<feature type="transmembrane region" description="Helical" evidence="1">
    <location>
        <begin position="12"/>
        <end position="33"/>
    </location>
</feature>
<evidence type="ECO:0000313" key="3">
    <source>
        <dbReference type="Proteomes" id="UP000595895"/>
    </source>
</evidence>
<keyword evidence="1" id="KW-0472">Membrane</keyword>
<dbReference type="EMBL" id="CP066802">
    <property type="protein sequence ID" value="QQM67808.1"/>
    <property type="molecule type" value="Genomic_DNA"/>
</dbReference>
<evidence type="ECO:0000313" key="2">
    <source>
        <dbReference type="EMBL" id="QQM67808.1"/>
    </source>
</evidence>
<keyword evidence="3" id="KW-1185">Reference proteome</keyword>
<reference evidence="2 3" key="1">
    <citation type="submission" date="2020-12" db="EMBL/GenBank/DDBJ databases">
        <authorList>
            <person name="Zhou J."/>
        </authorList>
    </citation>
    <scope>NUCLEOTIDE SEQUENCE [LARGE SCALE GENOMIC DNA]</scope>
    <source>
        <strain evidence="2 3">CCUG 61299</strain>
    </source>
</reference>
<evidence type="ECO:0000256" key="1">
    <source>
        <dbReference type="SAM" id="Phobius"/>
    </source>
</evidence>
<organism evidence="2 3">
    <name type="scientific">Actinomyces weissii</name>
    <dbReference type="NCBI Taxonomy" id="675090"/>
    <lineage>
        <taxon>Bacteria</taxon>
        <taxon>Bacillati</taxon>
        <taxon>Actinomycetota</taxon>
        <taxon>Actinomycetes</taxon>
        <taxon>Actinomycetales</taxon>
        <taxon>Actinomycetaceae</taxon>
        <taxon>Actinomyces</taxon>
    </lineage>
</organism>
<feature type="transmembrane region" description="Helical" evidence="1">
    <location>
        <begin position="45"/>
        <end position="67"/>
    </location>
</feature>
<accession>A0A7T7MAI3</accession>
<proteinExistence type="predicted"/>
<keyword evidence="1" id="KW-1133">Transmembrane helix</keyword>
<gene>
    <name evidence="2" type="ORF">JG540_02695</name>
</gene>
<dbReference type="Proteomes" id="UP000595895">
    <property type="component" value="Chromosome"/>
</dbReference>
<protein>
    <submittedName>
        <fullName evidence="2">Uncharacterized protein</fullName>
    </submittedName>
</protein>
<dbReference type="KEGG" id="awe:JG540_02695"/>
<dbReference type="RefSeq" id="WP_200276884.1">
    <property type="nucleotide sequence ID" value="NZ_CP066802.1"/>
</dbReference>